<dbReference type="InterPro" id="IPR015421">
    <property type="entry name" value="PyrdxlP-dep_Trfase_major"/>
</dbReference>
<evidence type="ECO:0000256" key="5">
    <source>
        <dbReference type="ARBA" id="ARBA00022898"/>
    </source>
</evidence>
<name>A0A369KYV6_9BACT</name>
<evidence type="ECO:0000313" key="11">
    <source>
        <dbReference type="EMBL" id="RDB36913.1"/>
    </source>
</evidence>
<dbReference type="Gene3D" id="3.90.1150.10">
    <property type="entry name" value="Aspartate Aminotransferase, domain 1"/>
    <property type="match status" value="1"/>
</dbReference>
<dbReference type="EMBL" id="QOVW01000018">
    <property type="protein sequence ID" value="RDB36913.1"/>
    <property type="molecule type" value="Genomic_DNA"/>
</dbReference>
<dbReference type="InterPro" id="IPR015424">
    <property type="entry name" value="PyrdxlP-dep_Trfase"/>
</dbReference>
<evidence type="ECO:0000256" key="8">
    <source>
        <dbReference type="ARBA" id="ARBA00050776"/>
    </source>
</evidence>
<dbReference type="AlphaFoldDB" id="A0A369KYV6"/>
<evidence type="ECO:0000256" key="2">
    <source>
        <dbReference type="ARBA" id="ARBA00006490"/>
    </source>
</evidence>
<dbReference type="EC" id="2.8.1.7" evidence="3"/>
<evidence type="ECO:0000313" key="12">
    <source>
        <dbReference type="Proteomes" id="UP000253934"/>
    </source>
</evidence>
<dbReference type="SUPFAM" id="SSF52821">
    <property type="entry name" value="Rhodanese/Cell cycle control phosphatase"/>
    <property type="match status" value="1"/>
</dbReference>
<evidence type="ECO:0000259" key="10">
    <source>
        <dbReference type="PROSITE" id="PS50206"/>
    </source>
</evidence>
<dbReference type="GO" id="GO:0031071">
    <property type="term" value="F:cysteine desulfurase activity"/>
    <property type="evidence" value="ECO:0007669"/>
    <property type="project" value="UniProtKB-EC"/>
</dbReference>
<keyword evidence="12" id="KW-1185">Reference proteome</keyword>
<keyword evidence="5" id="KW-0663">Pyridoxal phosphate</keyword>
<dbReference type="Pfam" id="PF00581">
    <property type="entry name" value="Rhodanese"/>
    <property type="match status" value="1"/>
</dbReference>
<dbReference type="InterPro" id="IPR015422">
    <property type="entry name" value="PyrdxlP-dep_Trfase_small"/>
</dbReference>
<keyword evidence="4" id="KW-0479">Metal-binding</keyword>
<dbReference type="PROSITE" id="PS50206">
    <property type="entry name" value="RHODANESE_3"/>
    <property type="match status" value="1"/>
</dbReference>
<dbReference type="GO" id="GO:0008483">
    <property type="term" value="F:transaminase activity"/>
    <property type="evidence" value="ECO:0007669"/>
    <property type="project" value="UniProtKB-KW"/>
</dbReference>
<comment type="cofactor">
    <cofactor evidence="1 9">
        <name>pyridoxal 5'-phosphate</name>
        <dbReference type="ChEBI" id="CHEBI:597326"/>
    </cofactor>
</comment>
<organism evidence="11 12">
    <name type="scientific">Spirobacillus cienkowskii</name>
    <dbReference type="NCBI Taxonomy" id="495820"/>
    <lineage>
        <taxon>Bacteria</taxon>
        <taxon>Pseudomonadati</taxon>
        <taxon>Bdellovibrionota</taxon>
        <taxon>Oligoflexia</taxon>
        <taxon>Silvanigrellales</taxon>
        <taxon>Spirobacillus</taxon>
    </lineage>
</organism>
<dbReference type="Gene3D" id="3.40.640.10">
    <property type="entry name" value="Type I PLP-dependent aspartate aminotransferase-like (Major domain)"/>
    <property type="match status" value="1"/>
</dbReference>
<dbReference type="InterPro" id="IPR020578">
    <property type="entry name" value="Aminotrans_V_PyrdxlP_BS"/>
</dbReference>
<dbReference type="PANTHER" id="PTHR11601">
    <property type="entry name" value="CYSTEINE DESULFURYLASE FAMILY MEMBER"/>
    <property type="match status" value="1"/>
</dbReference>
<dbReference type="Pfam" id="PF00266">
    <property type="entry name" value="Aminotran_5"/>
    <property type="match status" value="1"/>
</dbReference>
<evidence type="ECO:0000256" key="6">
    <source>
        <dbReference type="ARBA" id="ARBA00023004"/>
    </source>
</evidence>
<dbReference type="SMART" id="SM00450">
    <property type="entry name" value="RHOD"/>
    <property type="match status" value="1"/>
</dbReference>
<dbReference type="Gene3D" id="1.10.260.50">
    <property type="match status" value="1"/>
</dbReference>
<dbReference type="GO" id="GO:0046872">
    <property type="term" value="F:metal ion binding"/>
    <property type="evidence" value="ECO:0007669"/>
    <property type="project" value="UniProtKB-KW"/>
</dbReference>
<evidence type="ECO:0000256" key="3">
    <source>
        <dbReference type="ARBA" id="ARBA00012239"/>
    </source>
</evidence>
<feature type="domain" description="Rhodanese" evidence="10">
    <location>
        <begin position="684"/>
        <end position="729"/>
    </location>
</feature>
<keyword evidence="7" id="KW-0411">Iron-sulfur</keyword>
<dbReference type="SUPFAM" id="SSF53383">
    <property type="entry name" value="PLP-dependent transferases"/>
    <property type="match status" value="1"/>
</dbReference>
<dbReference type="PROSITE" id="PS00595">
    <property type="entry name" value="AA_TRANSFER_CLASS_5"/>
    <property type="match status" value="1"/>
</dbReference>
<dbReference type="InterPro" id="IPR001763">
    <property type="entry name" value="Rhodanese-like_dom"/>
</dbReference>
<evidence type="ECO:0000256" key="4">
    <source>
        <dbReference type="ARBA" id="ARBA00022723"/>
    </source>
</evidence>
<proteinExistence type="inferred from homology"/>
<reference evidence="11" key="1">
    <citation type="submission" date="2018-04" db="EMBL/GenBank/DDBJ databases">
        <title>Draft genome sequence of the Candidatus Spirobacillus cienkowskii, a pathogen of freshwater Daphnia species, reconstructed from hemolymph metagenomic reads.</title>
        <authorList>
            <person name="Bresciani L."/>
            <person name="Lemos L.N."/>
            <person name="Wale N."/>
            <person name="Lin J.Y."/>
            <person name="Fernandes G.R."/>
            <person name="Duffy M.A."/>
            <person name="Rodrigues J.M."/>
        </authorList>
    </citation>
    <scope>NUCLEOTIDE SEQUENCE [LARGE SCALE GENOMIC DNA]</scope>
    <source>
        <strain evidence="11">Binning01</strain>
    </source>
</reference>
<evidence type="ECO:0000256" key="7">
    <source>
        <dbReference type="ARBA" id="ARBA00023014"/>
    </source>
</evidence>
<dbReference type="Proteomes" id="UP000253934">
    <property type="component" value="Unassembled WGS sequence"/>
</dbReference>
<dbReference type="InterPro" id="IPR036873">
    <property type="entry name" value="Rhodanese-like_dom_sf"/>
</dbReference>
<comment type="catalytic activity">
    <reaction evidence="8">
        <text>(sulfur carrier)-H + L-cysteine = (sulfur carrier)-SH + L-alanine</text>
        <dbReference type="Rhea" id="RHEA:43892"/>
        <dbReference type="Rhea" id="RHEA-COMP:14737"/>
        <dbReference type="Rhea" id="RHEA-COMP:14739"/>
        <dbReference type="ChEBI" id="CHEBI:29917"/>
        <dbReference type="ChEBI" id="CHEBI:35235"/>
        <dbReference type="ChEBI" id="CHEBI:57972"/>
        <dbReference type="ChEBI" id="CHEBI:64428"/>
        <dbReference type="EC" id="2.8.1.7"/>
    </reaction>
</comment>
<keyword evidence="6" id="KW-0408">Iron</keyword>
<sequence>MSKIFYKNKRVYFDCNATTPVLKEALDAAIYTMKNSFGNPSSIHIDGIEAKLIIEKSREKFSLFINSSNSEIYFTSGATEGIQISVISVLRQYISLKRQNKNIINKKILISATEHKAVFHAVDYWIEVLELDLEIIIIGVDKFGHLNIHEIEEHAGEAFFLCTMAVNNETGLITNLKQIEKIIRSQKNYVYWLVDYVQALGKLNVNVKNPLIDYACFSGHKIHAPKGVGVLYVKNDAPLSPFILGGGQERGIRAGTENLPGIAAIGTVVNLLNQKKNGIFCETINSKSELNEFRNILIEAIHKSFSMVIINTDLNASVATTLNFSVFGITSSEMMSIMDAAGISVSGGSACNSSSKKFSHVLSAMKLPEWQKANAIRLSFSFTTTKDEILTGAKKIIKIGSVLKKTNLISTKNIYNYLIQNFFKRDKLFEIINFKYENSYTWLLTDNFSNSCIIINPISELAQKILNYVHCQNINIIDILNVNSKSESELAKEYFLKSIKISNKNDDNNGLDHKSIFNFSGWKIEQIKKKNQDFEEYCYIIYDNNLKNYPIIAFVDSLCSGDYFNKFEPNFLKYNDKKLPRKINLFDNKTIICYFKDFNESMITTWGAEEKSDSFVKNDKYLISYEDLKNDNYLIFDVRDSYEAMLSKYFNCLCFENNYSNIPLSYFVNLVFDLIYNGKIISTKKIVFLCSTGKRSLVAAKILRKIGFKNVWSVAGGLALLKLNNNKFKFID</sequence>
<dbReference type="PANTHER" id="PTHR11601:SF34">
    <property type="entry name" value="CYSTEINE DESULFURASE"/>
    <property type="match status" value="1"/>
</dbReference>
<evidence type="ECO:0000256" key="1">
    <source>
        <dbReference type="ARBA" id="ARBA00001933"/>
    </source>
</evidence>
<accession>A0A369KYV6</accession>
<dbReference type="GO" id="GO:0051536">
    <property type="term" value="F:iron-sulfur cluster binding"/>
    <property type="evidence" value="ECO:0007669"/>
    <property type="project" value="UniProtKB-KW"/>
</dbReference>
<gene>
    <name evidence="11" type="ORF">DCC88_02735</name>
</gene>
<dbReference type="CDD" id="cd00158">
    <property type="entry name" value="RHOD"/>
    <property type="match status" value="1"/>
</dbReference>
<evidence type="ECO:0000256" key="9">
    <source>
        <dbReference type="RuleBase" id="RU004504"/>
    </source>
</evidence>
<keyword evidence="11" id="KW-0032">Aminotransferase</keyword>
<dbReference type="Gene3D" id="3.40.250.10">
    <property type="entry name" value="Rhodanese-like domain"/>
    <property type="match status" value="1"/>
</dbReference>
<comment type="caution">
    <text evidence="11">The sequence shown here is derived from an EMBL/GenBank/DDBJ whole genome shotgun (WGS) entry which is preliminary data.</text>
</comment>
<dbReference type="InterPro" id="IPR000192">
    <property type="entry name" value="Aminotrans_V_dom"/>
</dbReference>
<comment type="similarity">
    <text evidence="2">Belongs to the class-V pyridoxal-phosphate-dependent aminotransferase family. NifS/IscS subfamily.</text>
</comment>
<protein>
    <recommendedName>
        <fullName evidence="3">cysteine desulfurase</fullName>
        <ecNumber evidence="3">2.8.1.7</ecNumber>
    </recommendedName>
</protein>
<keyword evidence="11" id="KW-0808">Transferase</keyword>